<dbReference type="Proteomes" id="UP000533637">
    <property type="component" value="Unassembled WGS sequence"/>
</dbReference>
<dbReference type="InterPro" id="IPR012910">
    <property type="entry name" value="Plug_dom"/>
</dbReference>
<dbReference type="EMBL" id="JACHOC010000003">
    <property type="protein sequence ID" value="MBB4621925.1"/>
    <property type="molecule type" value="Genomic_DNA"/>
</dbReference>
<dbReference type="RefSeq" id="WP_229800932.1">
    <property type="nucleotide sequence ID" value="NZ_BMPB01000001.1"/>
</dbReference>
<dbReference type="NCBIfam" id="TIGR04056">
    <property type="entry name" value="OMP_RagA_SusC"/>
    <property type="match status" value="1"/>
</dbReference>
<keyword evidence="2" id="KW-1134">Transmembrane beta strand</keyword>
<keyword evidence="2" id="KW-0998">Cell outer membrane</keyword>
<keyword evidence="6" id="KW-1185">Reference proteome</keyword>
<dbReference type="InterPro" id="IPR037066">
    <property type="entry name" value="Plug_dom_sf"/>
</dbReference>
<proteinExistence type="inferred from homology"/>
<name>A0ABR6KKG3_9BACT</name>
<protein>
    <submittedName>
        <fullName evidence="5">TonB-linked SusC/RagA family outer membrane protein</fullName>
    </submittedName>
</protein>
<gene>
    <name evidence="5" type="ORF">GGQ57_001822</name>
</gene>
<evidence type="ECO:0000256" key="2">
    <source>
        <dbReference type="PROSITE-ProRule" id="PRU01360"/>
    </source>
</evidence>
<reference evidence="5 6" key="1">
    <citation type="submission" date="2020-08" db="EMBL/GenBank/DDBJ databases">
        <title>Genomic Encyclopedia of Type Strains, Phase IV (KMG-IV): sequencing the most valuable type-strain genomes for metagenomic binning, comparative biology and taxonomic classification.</title>
        <authorList>
            <person name="Goeker M."/>
        </authorList>
    </citation>
    <scope>NUCLEOTIDE SEQUENCE [LARGE SCALE GENOMIC DNA]</scope>
    <source>
        <strain evidence="5 6">DSM 102983</strain>
    </source>
</reference>
<dbReference type="SUPFAM" id="SSF49464">
    <property type="entry name" value="Carboxypeptidase regulatory domain-like"/>
    <property type="match status" value="1"/>
</dbReference>
<dbReference type="SUPFAM" id="SSF56935">
    <property type="entry name" value="Porins"/>
    <property type="match status" value="1"/>
</dbReference>
<evidence type="ECO:0000313" key="6">
    <source>
        <dbReference type="Proteomes" id="UP000533637"/>
    </source>
</evidence>
<dbReference type="PANTHER" id="PTHR30069:SF29">
    <property type="entry name" value="HEMOGLOBIN AND HEMOGLOBIN-HAPTOGLOBIN-BINDING PROTEIN 1-RELATED"/>
    <property type="match status" value="1"/>
</dbReference>
<comment type="similarity">
    <text evidence="2">Belongs to the TonB-dependent receptor family.</text>
</comment>
<evidence type="ECO:0000256" key="3">
    <source>
        <dbReference type="SAM" id="SignalP"/>
    </source>
</evidence>
<dbReference type="InterPro" id="IPR039426">
    <property type="entry name" value="TonB-dep_rcpt-like"/>
</dbReference>
<dbReference type="InterPro" id="IPR023996">
    <property type="entry name" value="TonB-dep_OMP_SusC/RagA"/>
</dbReference>
<keyword evidence="1 3" id="KW-0732">Signal</keyword>
<dbReference type="InterPro" id="IPR023997">
    <property type="entry name" value="TonB-dep_OMP_SusC/RagA_CS"/>
</dbReference>
<dbReference type="Pfam" id="PF07715">
    <property type="entry name" value="Plug"/>
    <property type="match status" value="1"/>
</dbReference>
<evidence type="ECO:0000256" key="1">
    <source>
        <dbReference type="ARBA" id="ARBA00022729"/>
    </source>
</evidence>
<sequence length="1112" mass="124136">MKHLFKQMVFLTLLLTFPLTGIHAQITIHMNNKPASEVVKQIEKVSKYRFFYKKGLSGMNIPITVDADDQSIETVMGQVTKQISVSYAIKGETQVVLTESDPLNADISPKKLLKGTVTDTNGEPVIGANIIQKGTTNGVISDVNGNFSINIPTGAVIEVSYIGYLSKEIKIGDKTMISVILDEDNQTLDEVVVVGYTTQKKSLLTGAISNMKVTDNLKTLPTTATGNLLAGKLAGVDIGAVNGIPGSTPKITIRTASSWNEQVVTYVIDGVIRDAADFNNLSAVEIEDISVLKDAASAAIYGSRSAGGVIIVTTKKGNRGKPTFNYSYGYSIDTRTKNMDLTSGVETAELYNRMVGDDPSAWTKEEIDHMRTINGGYGYDNLKTVWHNPATQTHNLSVSGGGDRVKYYAAASYMKQEGFLSPMSHDKYNIRMNVTADITKDFEVFTSFGLSDNKIGSMIYEGPSELYSKLRRWKPEEPMLTENGEYIDLGWTGNLVAFTTGAGGYNIGSQLKPQVLISGTYKAPFLKGLSAKVTYSQSWKHNTNKEFYHNYDQAMVKKDGANGRIVSTQEVIGTRKSTWVGKDYIQRVSKWGGDKQLNFQLNYENVFNKVHRVQAALVSEWQETNSTGVTAGRETFPVYMTDQFWAASDARSDTWGNGDTDATTGRMSYIGQFNYSYADKYLLNFSFRQDGSMNFAPDQRWGFFPAGSAGWVISEEDFFNRSAVQYLKLRASIGLTGNDNVGGWQWQESYKGGNKVYYGTSPVPSVGITYGSVVNPNLTWEKALSYNVGADISFLNNWNASVDYWFRNSYDILGDRQNTLPTSFSLSMPAENYGQIHAQGIDVTVGYRGQSRDFSYFGNLTMSYGWNEVIKKDYAENAQWVDIPVGKSMNTLIGYDFDKIIRSQAELDEYMAANPGYNINGKKPNVGDMVYKDITGPDGVPDGTIDSWDRVVLREKNYPIVYGLNLGGSWKGLSLDMMFSGLLGQKKNFRNVATAYEWQRMWGEWYDNAWTPENPDAMLPRQVSSGQSSTYRDYDSNFWLRDLSFVRLKYLTLSYDLPKNMCYNKVFDNVRLFFTGTNLFVWSHFKYYDPELGGGNDFPVMRSFNFGIDVSF</sequence>
<feature type="signal peptide" evidence="3">
    <location>
        <begin position="1"/>
        <end position="24"/>
    </location>
</feature>
<comment type="subcellular location">
    <subcellularLocation>
        <location evidence="2">Cell outer membrane</location>
        <topology evidence="2">Multi-pass membrane protein</topology>
    </subcellularLocation>
</comment>
<dbReference type="Pfam" id="PF13715">
    <property type="entry name" value="CarbopepD_reg_2"/>
    <property type="match status" value="1"/>
</dbReference>
<evidence type="ECO:0000313" key="5">
    <source>
        <dbReference type="EMBL" id="MBB4621925.1"/>
    </source>
</evidence>
<accession>A0ABR6KKG3</accession>
<organism evidence="5 6">
    <name type="scientific">Parabacteroides faecis</name>
    <dbReference type="NCBI Taxonomy" id="1217282"/>
    <lineage>
        <taxon>Bacteria</taxon>
        <taxon>Pseudomonadati</taxon>
        <taxon>Bacteroidota</taxon>
        <taxon>Bacteroidia</taxon>
        <taxon>Bacteroidales</taxon>
        <taxon>Tannerellaceae</taxon>
        <taxon>Parabacteroides</taxon>
    </lineage>
</organism>
<dbReference type="PANTHER" id="PTHR30069">
    <property type="entry name" value="TONB-DEPENDENT OUTER MEMBRANE RECEPTOR"/>
    <property type="match status" value="1"/>
</dbReference>
<comment type="caution">
    <text evidence="5">The sequence shown here is derived from an EMBL/GenBank/DDBJ whole genome shotgun (WGS) entry which is preliminary data.</text>
</comment>
<dbReference type="PROSITE" id="PS52016">
    <property type="entry name" value="TONB_DEPENDENT_REC_3"/>
    <property type="match status" value="1"/>
</dbReference>
<feature type="domain" description="TonB-dependent receptor plug" evidence="4">
    <location>
        <begin position="215"/>
        <end position="309"/>
    </location>
</feature>
<keyword evidence="2" id="KW-0472">Membrane</keyword>
<dbReference type="NCBIfam" id="TIGR04057">
    <property type="entry name" value="SusC_RagA_signa"/>
    <property type="match status" value="1"/>
</dbReference>
<keyword evidence="2" id="KW-0812">Transmembrane</keyword>
<dbReference type="InterPro" id="IPR008969">
    <property type="entry name" value="CarboxyPept-like_regulatory"/>
</dbReference>
<feature type="chain" id="PRO_5046186190" evidence="3">
    <location>
        <begin position="25"/>
        <end position="1112"/>
    </location>
</feature>
<evidence type="ECO:0000259" key="4">
    <source>
        <dbReference type="Pfam" id="PF07715"/>
    </source>
</evidence>
<dbReference type="Gene3D" id="2.60.40.1120">
    <property type="entry name" value="Carboxypeptidase-like, regulatory domain"/>
    <property type="match status" value="1"/>
</dbReference>
<keyword evidence="2" id="KW-0813">Transport</keyword>
<dbReference type="Gene3D" id="2.170.130.10">
    <property type="entry name" value="TonB-dependent receptor, plug domain"/>
    <property type="match status" value="1"/>
</dbReference>